<proteinExistence type="predicted"/>
<name>A0A2P2NI00_RHIMU</name>
<evidence type="ECO:0000313" key="1">
    <source>
        <dbReference type="EMBL" id="MBX42121.1"/>
    </source>
</evidence>
<dbReference type="EMBL" id="GGEC01061637">
    <property type="protein sequence ID" value="MBX42121.1"/>
    <property type="molecule type" value="Transcribed_RNA"/>
</dbReference>
<dbReference type="AlphaFoldDB" id="A0A2P2NI00"/>
<protein>
    <submittedName>
        <fullName evidence="1">Uncharacterized protein</fullName>
    </submittedName>
</protein>
<sequence>MKSYTHTQKQIHGYHNIIELSTNYQGFKEISSETNQTNIKPASTQPDFRNFRNWELKPTYNYHDQYFSTQQLENLHFIMWYSLIVICPSG</sequence>
<accession>A0A2P2NI00</accession>
<organism evidence="1">
    <name type="scientific">Rhizophora mucronata</name>
    <name type="common">Asiatic mangrove</name>
    <dbReference type="NCBI Taxonomy" id="61149"/>
    <lineage>
        <taxon>Eukaryota</taxon>
        <taxon>Viridiplantae</taxon>
        <taxon>Streptophyta</taxon>
        <taxon>Embryophyta</taxon>
        <taxon>Tracheophyta</taxon>
        <taxon>Spermatophyta</taxon>
        <taxon>Magnoliopsida</taxon>
        <taxon>eudicotyledons</taxon>
        <taxon>Gunneridae</taxon>
        <taxon>Pentapetalae</taxon>
        <taxon>rosids</taxon>
        <taxon>fabids</taxon>
        <taxon>Malpighiales</taxon>
        <taxon>Rhizophoraceae</taxon>
        <taxon>Rhizophora</taxon>
    </lineage>
</organism>
<reference evidence="1" key="1">
    <citation type="submission" date="2018-02" db="EMBL/GenBank/DDBJ databases">
        <title>Rhizophora mucronata_Transcriptome.</title>
        <authorList>
            <person name="Meera S.P."/>
            <person name="Sreeshan A."/>
            <person name="Augustine A."/>
        </authorList>
    </citation>
    <scope>NUCLEOTIDE SEQUENCE</scope>
    <source>
        <tissue evidence="1">Leaf</tissue>
    </source>
</reference>